<evidence type="ECO:0000313" key="5">
    <source>
        <dbReference type="EMBL" id="PRY33174.1"/>
    </source>
</evidence>
<dbReference type="InterPro" id="IPR018060">
    <property type="entry name" value="HTH_AraC"/>
</dbReference>
<dbReference type="InterPro" id="IPR032687">
    <property type="entry name" value="AraC-type_N"/>
</dbReference>
<organism evidence="5 6">
    <name type="scientific">Pseudosporangium ferrugineum</name>
    <dbReference type="NCBI Taxonomy" id="439699"/>
    <lineage>
        <taxon>Bacteria</taxon>
        <taxon>Bacillati</taxon>
        <taxon>Actinomycetota</taxon>
        <taxon>Actinomycetes</taxon>
        <taxon>Micromonosporales</taxon>
        <taxon>Micromonosporaceae</taxon>
        <taxon>Pseudosporangium</taxon>
    </lineage>
</organism>
<protein>
    <submittedName>
        <fullName evidence="5">AraC family transcriptional regulator</fullName>
    </submittedName>
</protein>
<dbReference type="GO" id="GO:0003700">
    <property type="term" value="F:DNA-binding transcription factor activity"/>
    <property type="evidence" value="ECO:0007669"/>
    <property type="project" value="InterPro"/>
</dbReference>
<evidence type="ECO:0000256" key="1">
    <source>
        <dbReference type="ARBA" id="ARBA00023015"/>
    </source>
</evidence>
<keyword evidence="2" id="KW-0238">DNA-binding</keyword>
<dbReference type="Proteomes" id="UP000239209">
    <property type="component" value="Unassembled WGS sequence"/>
</dbReference>
<dbReference type="EMBL" id="PVZG01000001">
    <property type="protein sequence ID" value="PRY33174.1"/>
    <property type="molecule type" value="Genomic_DNA"/>
</dbReference>
<keyword evidence="6" id="KW-1185">Reference proteome</keyword>
<keyword evidence="1" id="KW-0805">Transcription regulation</keyword>
<sequence length="335" mass="35331">MRAAGLRGLPALVDSLGGDGPELLARFGVTCAAVESDDAVIPAEAAGLLLESAAAELACPDLGLRLAGSQNTSVLGPLALAIENAATLGEALETTRRYLFVHSPALTVAQIPDPSGRPGVVGLLYRGTDAEPLPPQVVDVGLGLFHRIILLLHGGPYGLRSVHLPHPALAPAEAYTRFFGAEVRFGRPDAVLRVPGGLTSAGVRGGNQVLRDLAVAYLAGHFPQPGRSTAERVRMLLTQALGSSPVEVAAVARRLRTHPRTLQRRLAAEGASFEAILDDVRRVAAYRLITRTDLPFTQVTAMVGMAEQSALSRAVRRWYGVTPRALRSRAAGPPR</sequence>
<evidence type="ECO:0000256" key="3">
    <source>
        <dbReference type="ARBA" id="ARBA00023163"/>
    </source>
</evidence>
<gene>
    <name evidence="5" type="ORF">CLV70_101336</name>
</gene>
<reference evidence="5 6" key="1">
    <citation type="submission" date="2018-03" db="EMBL/GenBank/DDBJ databases">
        <title>Genomic Encyclopedia of Archaeal and Bacterial Type Strains, Phase II (KMG-II): from individual species to whole genera.</title>
        <authorList>
            <person name="Goeker M."/>
        </authorList>
    </citation>
    <scope>NUCLEOTIDE SEQUENCE [LARGE SCALE GENOMIC DNA]</scope>
    <source>
        <strain evidence="5 6">DSM 45348</strain>
    </source>
</reference>
<keyword evidence="3" id="KW-0804">Transcription</keyword>
<dbReference type="PROSITE" id="PS01124">
    <property type="entry name" value="HTH_ARAC_FAMILY_2"/>
    <property type="match status" value="1"/>
</dbReference>
<proteinExistence type="predicted"/>
<dbReference type="InterPro" id="IPR009057">
    <property type="entry name" value="Homeodomain-like_sf"/>
</dbReference>
<name>A0A2T0SIC9_9ACTN</name>
<comment type="caution">
    <text evidence="5">The sequence shown here is derived from an EMBL/GenBank/DDBJ whole genome shotgun (WGS) entry which is preliminary data.</text>
</comment>
<dbReference type="AlphaFoldDB" id="A0A2T0SIC9"/>
<dbReference type="GO" id="GO:0005829">
    <property type="term" value="C:cytosol"/>
    <property type="evidence" value="ECO:0007669"/>
    <property type="project" value="TreeGrafter"/>
</dbReference>
<evidence type="ECO:0000259" key="4">
    <source>
        <dbReference type="PROSITE" id="PS01124"/>
    </source>
</evidence>
<dbReference type="Pfam" id="PF12833">
    <property type="entry name" value="HTH_18"/>
    <property type="match status" value="1"/>
</dbReference>
<dbReference type="PANTHER" id="PTHR47894">
    <property type="entry name" value="HTH-TYPE TRANSCRIPTIONAL REGULATOR GADX"/>
    <property type="match status" value="1"/>
</dbReference>
<feature type="domain" description="HTH araC/xylS-type" evidence="4">
    <location>
        <begin position="231"/>
        <end position="329"/>
    </location>
</feature>
<dbReference type="Pfam" id="PF12625">
    <property type="entry name" value="Arabinose_bd"/>
    <property type="match status" value="1"/>
</dbReference>
<dbReference type="SUPFAM" id="SSF46689">
    <property type="entry name" value="Homeodomain-like"/>
    <property type="match status" value="1"/>
</dbReference>
<accession>A0A2T0SIC9</accession>
<dbReference type="Gene3D" id="1.10.10.60">
    <property type="entry name" value="Homeodomain-like"/>
    <property type="match status" value="1"/>
</dbReference>
<dbReference type="PANTHER" id="PTHR47894:SF4">
    <property type="entry name" value="HTH-TYPE TRANSCRIPTIONAL REGULATOR GADX"/>
    <property type="match status" value="1"/>
</dbReference>
<dbReference type="GO" id="GO:0000976">
    <property type="term" value="F:transcription cis-regulatory region binding"/>
    <property type="evidence" value="ECO:0007669"/>
    <property type="project" value="TreeGrafter"/>
</dbReference>
<dbReference type="SMART" id="SM00342">
    <property type="entry name" value="HTH_ARAC"/>
    <property type="match status" value="1"/>
</dbReference>
<evidence type="ECO:0000256" key="2">
    <source>
        <dbReference type="ARBA" id="ARBA00023125"/>
    </source>
</evidence>
<evidence type="ECO:0000313" key="6">
    <source>
        <dbReference type="Proteomes" id="UP000239209"/>
    </source>
</evidence>